<dbReference type="HOGENOM" id="CLU_1757434_0_0_3"/>
<gene>
    <name evidence="3" type="ordered locus">SYNW0915</name>
</gene>
<protein>
    <recommendedName>
        <fullName evidence="2">Phosphotyrosine protein phosphatase I domain-containing protein</fullName>
    </recommendedName>
</protein>
<dbReference type="Pfam" id="PF01451">
    <property type="entry name" value="LMWPc"/>
    <property type="match status" value="1"/>
</dbReference>
<dbReference type="RefSeq" id="WP_011127780.1">
    <property type="nucleotide sequence ID" value="NC_005070.1"/>
</dbReference>
<dbReference type="Proteomes" id="UP000001422">
    <property type="component" value="Chromosome"/>
</dbReference>
<evidence type="ECO:0000313" key="4">
    <source>
        <dbReference type="Proteomes" id="UP000001422"/>
    </source>
</evidence>
<dbReference type="InterPro" id="IPR023485">
    <property type="entry name" value="Ptyr_pPase"/>
</dbReference>
<keyword evidence="4" id="KW-1185">Reference proteome</keyword>
<dbReference type="eggNOG" id="COG0394">
    <property type="taxonomic scope" value="Bacteria"/>
</dbReference>
<name>Q7U7R6_PARMW</name>
<evidence type="ECO:0000256" key="1">
    <source>
        <dbReference type="ARBA" id="ARBA00022849"/>
    </source>
</evidence>
<organism evidence="3 4">
    <name type="scientific">Parasynechococcus marenigrum (strain WH8102)</name>
    <dbReference type="NCBI Taxonomy" id="84588"/>
    <lineage>
        <taxon>Bacteria</taxon>
        <taxon>Bacillati</taxon>
        <taxon>Cyanobacteriota</taxon>
        <taxon>Cyanophyceae</taxon>
        <taxon>Synechococcales</taxon>
        <taxon>Prochlorococcaceae</taxon>
        <taxon>Parasynechococcus</taxon>
        <taxon>Parasynechococcus marenigrum</taxon>
    </lineage>
</organism>
<sequence>MRVLFLCTGNYFRSRFSQALLQQLIEINQATGGLQVDSAGLKVDPSSGNVGPMAPEAISALQNRGVTIDPGSLSAPKQVTEADLDAADVVVAVDEAAHRPMVLQQFPAWENRIRFWTVKDLGEEDGVDPIAQLEHRVQQLFDELKPG</sequence>
<feature type="domain" description="Phosphotyrosine protein phosphatase I" evidence="2">
    <location>
        <begin position="1"/>
        <end position="143"/>
    </location>
</feature>
<dbReference type="KEGG" id="syw:SYNW0915"/>
<evidence type="ECO:0000313" key="3">
    <source>
        <dbReference type="EMBL" id="CAE07430.1"/>
    </source>
</evidence>
<reference evidence="3 4" key="1">
    <citation type="journal article" date="2003" name="Nature">
        <title>The genome of a motile marine Synechococcus.</title>
        <authorList>
            <person name="Palenik B."/>
            <person name="Brahamsha B."/>
            <person name="Larimer F."/>
            <person name="Land M."/>
            <person name="Hauser L."/>
            <person name="Chain P."/>
            <person name="Lamerdin J."/>
            <person name="Regala W."/>
            <person name="Allen E.A."/>
            <person name="McCarren J."/>
            <person name="Paulsen I."/>
            <person name="Dufresne A."/>
            <person name="Partensky F."/>
            <person name="Webb E."/>
            <person name="Waterbury J."/>
        </authorList>
    </citation>
    <scope>NUCLEOTIDE SEQUENCE [LARGE SCALE GENOMIC DNA]</scope>
    <source>
        <strain evidence="3 4">WH8102</strain>
    </source>
</reference>
<keyword evidence="3" id="KW-0378">Hydrolase</keyword>
<dbReference type="PANTHER" id="PTHR43428">
    <property type="entry name" value="ARSENATE REDUCTASE"/>
    <property type="match status" value="1"/>
</dbReference>
<dbReference type="AlphaFoldDB" id="Q7U7R6"/>
<dbReference type="STRING" id="84588.SYNW0915"/>
<dbReference type="SUPFAM" id="SSF52788">
    <property type="entry name" value="Phosphotyrosine protein phosphatases I"/>
    <property type="match status" value="1"/>
</dbReference>
<dbReference type="InterPro" id="IPR036196">
    <property type="entry name" value="Ptyr_pPase_sf"/>
</dbReference>
<evidence type="ECO:0000259" key="2">
    <source>
        <dbReference type="SMART" id="SM00226"/>
    </source>
</evidence>
<proteinExistence type="predicted"/>
<dbReference type="GO" id="GO:0046685">
    <property type="term" value="P:response to arsenic-containing substance"/>
    <property type="evidence" value="ECO:0007669"/>
    <property type="project" value="UniProtKB-KW"/>
</dbReference>
<keyword evidence="1" id="KW-0059">Arsenical resistance</keyword>
<dbReference type="EMBL" id="BX569691">
    <property type="protein sequence ID" value="CAE07430.1"/>
    <property type="molecule type" value="Genomic_DNA"/>
</dbReference>
<dbReference type="Gene3D" id="3.40.50.2300">
    <property type="match status" value="1"/>
</dbReference>
<dbReference type="PANTHER" id="PTHR43428:SF1">
    <property type="entry name" value="ARSENATE REDUCTASE"/>
    <property type="match status" value="1"/>
</dbReference>
<dbReference type="SMART" id="SM00226">
    <property type="entry name" value="LMWPc"/>
    <property type="match status" value="1"/>
</dbReference>
<accession>Q7U7R6</accession>
<dbReference type="GO" id="GO:0016787">
    <property type="term" value="F:hydrolase activity"/>
    <property type="evidence" value="ECO:0007669"/>
    <property type="project" value="UniProtKB-KW"/>
</dbReference>